<dbReference type="RefSeq" id="WP_189856239.1">
    <property type="nucleotide sequence ID" value="NZ_BMVW01000001.1"/>
</dbReference>
<dbReference type="Proteomes" id="UP000622166">
    <property type="component" value="Unassembled WGS sequence"/>
</dbReference>
<dbReference type="Gene3D" id="1.10.10.10">
    <property type="entry name" value="Winged helix-like DNA-binding domain superfamily/Winged helix DNA-binding domain"/>
    <property type="match status" value="1"/>
</dbReference>
<proteinExistence type="predicted"/>
<dbReference type="InterPro" id="IPR051011">
    <property type="entry name" value="Metal_resp_trans_reg"/>
</dbReference>
<reference evidence="5" key="1">
    <citation type="journal article" date="2014" name="Int. J. Syst. Evol. Microbiol.">
        <title>Complete genome sequence of Corynebacterium casei LMG S-19264T (=DSM 44701T), isolated from a smear-ripened cheese.</title>
        <authorList>
            <consortium name="US DOE Joint Genome Institute (JGI-PGF)"/>
            <person name="Walter F."/>
            <person name="Albersmeier A."/>
            <person name="Kalinowski J."/>
            <person name="Ruckert C."/>
        </authorList>
    </citation>
    <scope>NUCLEOTIDE SEQUENCE</scope>
    <source>
        <strain evidence="5">JCM 4815</strain>
    </source>
</reference>
<accession>A0A918PBD0</accession>
<evidence type="ECO:0000313" key="6">
    <source>
        <dbReference type="Proteomes" id="UP000622166"/>
    </source>
</evidence>
<dbReference type="InterPro" id="IPR011991">
    <property type="entry name" value="ArsR-like_HTH"/>
</dbReference>
<organism evidence="5 6">
    <name type="scientific">Streptomyces poonensis</name>
    <dbReference type="NCBI Taxonomy" id="68255"/>
    <lineage>
        <taxon>Bacteria</taxon>
        <taxon>Bacillati</taxon>
        <taxon>Actinomycetota</taxon>
        <taxon>Actinomycetes</taxon>
        <taxon>Kitasatosporales</taxon>
        <taxon>Streptomycetaceae</taxon>
        <taxon>Streptomyces</taxon>
    </lineage>
</organism>
<comment type="caution">
    <text evidence="5">The sequence shown here is derived from an EMBL/GenBank/DDBJ whole genome shotgun (WGS) entry which is preliminary data.</text>
</comment>
<dbReference type="InterPro" id="IPR036390">
    <property type="entry name" value="WH_DNA-bd_sf"/>
</dbReference>
<feature type="domain" description="HTH arsR-type" evidence="4">
    <location>
        <begin position="258"/>
        <end position="326"/>
    </location>
</feature>
<keyword evidence="6" id="KW-1185">Reference proteome</keyword>
<dbReference type="SUPFAM" id="SSF46785">
    <property type="entry name" value="Winged helix' DNA-binding domain"/>
    <property type="match status" value="1"/>
</dbReference>
<dbReference type="PANTHER" id="PTHR43132:SF8">
    <property type="entry name" value="HTH-TYPE TRANSCRIPTIONAL REGULATOR KMTR"/>
    <property type="match status" value="1"/>
</dbReference>
<evidence type="ECO:0000259" key="4">
    <source>
        <dbReference type="SMART" id="SM00418"/>
    </source>
</evidence>
<sequence length="331" mass="36151">MLRIHFTGEDLRNITVAEHTDPLWDVLLSLHTLQEKEGSLVFGEWRRRTLAALPASARLLMELARPWGYSPDFLTPGRGEADFATQVDRVLSTPRSALRADLATLANDTPPTPWTRDLADAKAPVLRKLGEAMAAYHRVALAPYQERMRAHTEADRERRARALLSGGVDRLLAELHPRARWEAPVLHIPVYAEQDLYLEGRGLVLVPSLFLRIQPITLLDADRPPVLVYPLRQQLGWLTPGLPEEGSGSPGGPSPLSGLLGRTRAAILESAVTPGTTTELAARAGVALPVVSRHASVLRAAGLLETRRAGQAVRHHVTGLGLALLNGRLPD</sequence>
<dbReference type="InterPro" id="IPR036388">
    <property type="entry name" value="WH-like_DNA-bd_sf"/>
</dbReference>
<gene>
    <name evidence="5" type="ORF">GCM10010365_14250</name>
</gene>
<evidence type="ECO:0000313" key="5">
    <source>
        <dbReference type="EMBL" id="GGY96417.1"/>
    </source>
</evidence>
<keyword evidence="2" id="KW-0238">DNA-binding</keyword>
<keyword evidence="3" id="KW-0804">Transcription</keyword>
<dbReference type="EMBL" id="BMVW01000001">
    <property type="protein sequence ID" value="GGY96417.1"/>
    <property type="molecule type" value="Genomic_DNA"/>
</dbReference>
<dbReference type="PANTHER" id="PTHR43132">
    <property type="entry name" value="ARSENICAL RESISTANCE OPERON REPRESSOR ARSR-RELATED"/>
    <property type="match status" value="1"/>
</dbReference>
<dbReference type="GO" id="GO:0003700">
    <property type="term" value="F:DNA-binding transcription factor activity"/>
    <property type="evidence" value="ECO:0007669"/>
    <property type="project" value="InterPro"/>
</dbReference>
<dbReference type="CDD" id="cd00090">
    <property type="entry name" value="HTH_ARSR"/>
    <property type="match status" value="1"/>
</dbReference>
<protein>
    <submittedName>
        <fullName evidence="5">Transcriptional regulator</fullName>
    </submittedName>
</protein>
<dbReference type="InterPro" id="IPR001845">
    <property type="entry name" value="HTH_ArsR_DNA-bd_dom"/>
</dbReference>
<name>A0A918PBD0_9ACTN</name>
<evidence type="ECO:0000256" key="3">
    <source>
        <dbReference type="ARBA" id="ARBA00023163"/>
    </source>
</evidence>
<evidence type="ECO:0000256" key="2">
    <source>
        <dbReference type="ARBA" id="ARBA00023125"/>
    </source>
</evidence>
<dbReference type="GO" id="GO:0003677">
    <property type="term" value="F:DNA binding"/>
    <property type="evidence" value="ECO:0007669"/>
    <property type="project" value="UniProtKB-KW"/>
</dbReference>
<keyword evidence="1" id="KW-0805">Transcription regulation</keyword>
<evidence type="ECO:0000256" key="1">
    <source>
        <dbReference type="ARBA" id="ARBA00023015"/>
    </source>
</evidence>
<dbReference type="SMART" id="SM00418">
    <property type="entry name" value="HTH_ARSR"/>
    <property type="match status" value="1"/>
</dbReference>
<reference evidence="5" key="2">
    <citation type="submission" date="2020-09" db="EMBL/GenBank/DDBJ databases">
        <authorList>
            <person name="Sun Q."/>
            <person name="Ohkuma M."/>
        </authorList>
    </citation>
    <scope>NUCLEOTIDE SEQUENCE</scope>
    <source>
        <strain evidence="5">JCM 4815</strain>
    </source>
</reference>
<dbReference type="AlphaFoldDB" id="A0A918PBD0"/>